<dbReference type="Gene3D" id="3.30.950.30">
    <property type="entry name" value="Schlafen, AAA domain"/>
    <property type="match status" value="1"/>
</dbReference>
<keyword evidence="2" id="KW-0547">Nucleotide-binding</keyword>
<evidence type="ECO:0000259" key="1">
    <source>
        <dbReference type="Pfam" id="PF04326"/>
    </source>
</evidence>
<dbReference type="GO" id="GO:0005524">
    <property type="term" value="F:ATP binding"/>
    <property type="evidence" value="ECO:0007669"/>
    <property type="project" value="UniProtKB-KW"/>
</dbReference>
<dbReference type="Pfam" id="PF04326">
    <property type="entry name" value="SLFN_AlbA_2"/>
    <property type="match status" value="1"/>
</dbReference>
<name>A0ABR8JA23_9NOST</name>
<accession>A0ABR8JA23</accession>
<dbReference type="EMBL" id="JACJTQ010000033">
    <property type="protein sequence ID" value="MBD2693851.1"/>
    <property type="molecule type" value="Genomic_DNA"/>
</dbReference>
<comment type="caution">
    <text evidence="2">The sequence shown here is derived from an EMBL/GenBank/DDBJ whole genome shotgun (WGS) entry which is preliminary data.</text>
</comment>
<dbReference type="Proteomes" id="UP000660381">
    <property type="component" value="Unassembled WGS sequence"/>
</dbReference>
<sequence>MSKINLEIFDLEQLPTAEDDNFEFKSSRTSDNELKKKLSCAVSGFANSGGGCFVAGVNSGGDADGGFPLKIGNQDLRDWVDQIVNQVEPVPKYDIKLIKDSAGRGVIETDSAVLLVAIHESYFGPHMAPDKHYYIRAGAHTLKAKHFIVDALWAKRHFSKPRLTHLFRLKPEKEQAIQLGILALTNAPAVDVKIMISPLPQMMKDHEQAFPLNLPLIDRDNPFFFDVATFFQAKERFGKDICLEVEYYDLSANRYTYKTPIEVVGSLPPITIGNDNPAKIVQVLEKIEKTLSELRVSRESVAKPRLLLPKVSDSIFLSIEKLIPELLADMKNDLHDHQFIREFVILSNKWVYNSDPNHMVHAYYFEDHPYLRNKLRILENYGLIYEITYNNVARFVISEELAAYLTSDNQPE</sequence>
<dbReference type="InterPro" id="IPR007421">
    <property type="entry name" value="Schlafen_AlbA_2_dom"/>
</dbReference>
<keyword evidence="3" id="KW-1185">Reference proteome</keyword>
<feature type="domain" description="Schlafen AlbA-2" evidence="1">
    <location>
        <begin position="18"/>
        <end position="144"/>
    </location>
</feature>
<organism evidence="2 3">
    <name type="scientific">Anabaena catenula FACHB-362</name>
    <dbReference type="NCBI Taxonomy" id="2692877"/>
    <lineage>
        <taxon>Bacteria</taxon>
        <taxon>Bacillati</taxon>
        <taxon>Cyanobacteriota</taxon>
        <taxon>Cyanophyceae</taxon>
        <taxon>Nostocales</taxon>
        <taxon>Nostocaceae</taxon>
        <taxon>Anabaena</taxon>
    </lineage>
</organism>
<keyword evidence="2" id="KW-0067">ATP-binding</keyword>
<evidence type="ECO:0000313" key="3">
    <source>
        <dbReference type="Proteomes" id="UP000660381"/>
    </source>
</evidence>
<evidence type="ECO:0000313" key="2">
    <source>
        <dbReference type="EMBL" id="MBD2693851.1"/>
    </source>
</evidence>
<protein>
    <submittedName>
        <fullName evidence="2">ATP-binding protein</fullName>
    </submittedName>
</protein>
<proteinExistence type="predicted"/>
<reference evidence="2 3" key="1">
    <citation type="journal article" date="2020" name="ISME J.">
        <title>Comparative genomics reveals insights into cyanobacterial evolution and habitat adaptation.</title>
        <authorList>
            <person name="Chen M.Y."/>
            <person name="Teng W.K."/>
            <person name="Zhao L."/>
            <person name="Hu C.X."/>
            <person name="Zhou Y.K."/>
            <person name="Han B.P."/>
            <person name="Song L.R."/>
            <person name="Shu W.S."/>
        </authorList>
    </citation>
    <scope>NUCLEOTIDE SEQUENCE [LARGE SCALE GENOMIC DNA]</scope>
    <source>
        <strain evidence="2 3">FACHB-362</strain>
    </source>
</reference>
<gene>
    <name evidence="2" type="ORF">H6G68_19165</name>
</gene>
<dbReference type="RefSeq" id="WP_190908065.1">
    <property type="nucleotide sequence ID" value="NZ_JACJTQ010000033.1"/>
</dbReference>
<dbReference type="InterPro" id="IPR038461">
    <property type="entry name" value="Schlafen_AlbA_2_dom_sf"/>
</dbReference>